<accession>A0A0M6Z868</accession>
<proteinExistence type="predicted"/>
<organism evidence="4 5">
    <name type="scientific">Roseibium album</name>
    <dbReference type="NCBI Taxonomy" id="311410"/>
    <lineage>
        <taxon>Bacteria</taxon>
        <taxon>Pseudomonadati</taxon>
        <taxon>Pseudomonadota</taxon>
        <taxon>Alphaproteobacteria</taxon>
        <taxon>Hyphomicrobiales</taxon>
        <taxon>Stappiaceae</taxon>
        <taxon>Roseibium</taxon>
    </lineage>
</organism>
<dbReference type="InterPro" id="IPR011990">
    <property type="entry name" value="TPR-like_helical_dom_sf"/>
</dbReference>
<dbReference type="GO" id="GO:0006355">
    <property type="term" value="P:regulation of DNA-templated transcription"/>
    <property type="evidence" value="ECO:0007669"/>
    <property type="project" value="InterPro"/>
</dbReference>
<dbReference type="OrthoDB" id="54411at2"/>
<dbReference type="PROSITE" id="PS51755">
    <property type="entry name" value="OMPR_PHOB"/>
    <property type="match status" value="1"/>
</dbReference>
<dbReference type="EMBL" id="CXWC01000002">
    <property type="protein sequence ID" value="CTQ66372.1"/>
    <property type="molecule type" value="Genomic_DNA"/>
</dbReference>
<dbReference type="Pfam" id="PF00486">
    <property type="entry name" value="Trans_reg_C"/>
    <property type="match status" value="1"/>
</dbReference>
<evidence type="ECO:0000256" key="1">
    <source>
        <dbReference type="ARBA" id="ARBA00023125"/>
    </source>
</evidence>
<protein>
    <submittedName>
        <fullName evidence="4">Invasion protein regulator</fullName>
    </submittedName>
</protein>
<keyword evidence="1 2" id="KW-0238">DNA-binding</keyword>
<dbReference type="InterPro" id="IPR001867">
    <property type="entry name" value="OmpR/PhoB-type_DNA-bd"/>
</dbReference>
<evidence type="ECO:0000256" key="2">
    <source>
        <dbReference type="PROSITE-ProRule" id="PRU01091"/>
    </source>
</evidence>
<reference evidence="5" key="1">
    <citation type="submission" date="2015-07" db="EMBL/GenBank/DDBJ databases">
        <authorList>
            <person name="Rodrigo-Torres Lidia"/>
            <person name="Arahal R.David."/>
        </authorList>
    </citation>
    <scope>NUCLEOTIDE SEQUENCE [LARGE SCALE GENOMIC DNA]</scope>
    <source>
        <strain evidence="5">CECT 5096</strain>
    </source>
</reference>
<dbReference type="GO" id="GO:0003677">
    <property type="term" value="F:DNA binding"/>
    <property type="evidence" value="ECO:0007669"/>
    <property type="project" value="UniProtKB-UniRule"/>
</dbReference>
<dbReference type="STRING" id="311410.LA5095_02221"/>
<evidence type="ECO:0000313" key="5">
    <source>
        <dbReference type="Proteomes" id="UP000049983"/>
    </source>
</evidence>
<dbReference type="InterPro" id="IPR016032">
    <property type="entry name" value="Sig_transdc_resp-reg_C-effctor"/>
</dbReference>
<dbReference type="AlphaFoldDB" id="A0A0M6Z868"/>
<dbReference type="SUPFAM" id="SSF48452">
    <property type="entry name" value="TPR-like"/>
    <property type="match status" value="1"/>
</dbReference>
<name>A0A0M6Z868_9HYPH</name>
<evidence type="ECO:0000259" key="3">
    <source>
        <dbReference type="PROSITE" id="PS51755"/>
    </source>
</evidence>
<sequence>MIYCFGDFELDTTRQELRCGHEPVSIEPLALGLLQLLLENHDRLVTKQEINSVLWDDRAVSDAALTTCVRSARSAVGDSGAGQKMIKTIHGRGLRWIAPFDVRSEAAFSGDPAAPAQDMRVPPWQKASPRPSIAVLKFGAMGGEPIAQTLGEAIPHELIAAIARLRWISVIARGSSFRFGSDDLNPEDIRARLGIRYVLSGSVEVLGRHLMVNVVLTDTIDGQVIWADRMNAALDAVHEIREKIIAEVIFAIEVQIPLSEASKARLRSPDSIDAWTTYHLGLQSLYRFDEAANEVAVSMFKKAVAMEPGFARAHAALSFAHFKTAFMHYSTNRGFAVDAARRAAERAIEIDPMDPFANFSMGRSLWLIGDLDGAKGWLSRSTSLSPNFAQGLYARAWTETISGSSTDGLRLSDEARTLSPLDPLLYAMLGTRALSLSVDGHDQEAAEWGERAARAPGAHDLIRVIALFLNELAGNHTQASDWASMVRADRESMTQDLFFRSFPFSSSDVRKRISGALKTHGIP</sequence>
<dbReference type="InterPro" id="IPR036388">
    <property type="entry name" value="WH-like_DNA-bd_sf"/>
</dbReference>
<dbReference type="GO" id="GO:0000160">
    <property type="term" value="P:phosphorelay signal transduction system"/>
    <property type="evidence" value="ECO:0007669"/>
    <property type="project" value="InterPro"/>
</dbReference>
<feature type="DNA-binding region" description="OmpR/PhoB-type" evidence="2">
    <location>
        <begin position="1"/>
        <end position="98"/>
    </location>
</feature>
<dbReference type="SUPFAM" id="SSF46894">
    <property type="entry name" value="C-terminal effector domain of the bipartite response regulators"/>
    <property type="match status" value="1"/>
</dbReference>
<dbReference type="Proteomes" id="UP000049983">
    <property type="component" value="Unassembled WGS sequence"/>
</dbReference>
<evidence type="ECO:0000313" key="4">
    <source>
        <dbReference type="EMBL" id="CTQ66372.1"/>
    </source>
</evidence>
<feature type="domain" description="OmpR/PhoB-type" evidence="3">
    <location>
        <begin position="1"/>
        <end position="98"/>
    </location>
</feature>
<gene>
    <name evidence="4" type="ORF">LA5096_01077</name>
</gene>
<dbReference type="GeneID" id="97668509"/>
<dbReference type="Gene3D" id="3.40.50.10070">
    <property type="entry name" value="TolB, N-terminal domain"/>
    <property type="match status" value="1"/>
</dbReference>
<dbReference type="Gene3D" id="1.25.40.10">
    <property type="entry name" value="Tetratricopeptide repeat domain"/>
    <property type="match status" value="1"/>
</dbReference>
<dbReference type="RefSeq" id="WP_055114879.1">
    <property type="nucleotide sequence ID" value="NZ_CXWA01000002.1"/>
</dbReference>
<keyword evidence="5" id="KW-1185">Reference proteome</keyword>
<dbReference type="SMART" id="SM00862">
    <property type="entry name" value="Trans_reg_C"/>
    <property type="match status" value="1"/>
</dbReference>
<dbReference type="Gene3D" id="1.10.10.10">
    <property type="entry name" value="Winged helix-like DNA-binding domain superfamily/Winged helix DNA-binding domain"/>
    <property type="match status" value="1"/>
</dbReference>